<accession>A0A4R6FKW1</accession>
<dbReference type="Proteomes" id="UP000295493">
    <property type="component" value="Unassembled WGS sequence"/>
</dbReference>
<sequence length="76" mass="8868">MKNGDIDLKEILSAFEKRQHALSCRLTFIRVFRALALLMVALYHATMNSSEVERARRRIVRPQDFTTHQTLGLRLL</sequence>
<proteinExistence type="predicted"/>
<reference evidence="2 3" key="1">
    <citation type="submission" date="2019-03" db="EMBL/GenBank/DDBJ databases">
        <title>Genomic Encyclopedia of Type Strains, Phase IV (KMG-IV): sequencing the most valuable type-strain genomes for metagenomic binning, comparative biology and taxonomic classification.</title>
        <authorList>
            <person name="Goeker M."/>
        </authorList>
    </citation>
    <scope>NUCLEOTIDE SEQUENCE [LARGE SCALE GENOMIC DNA]</scope>
    <source>
        <strain evidence="2 3">DSM 25059</strain>
    </source>
</reference>
<dbReference type="AlphaFoldDB" id="A0A4R6FKW1"/>
<keyword evidence="1" id="KW-0472">Membrane</keyword>
<keyword evidence="1" id="KW-0812">Transmembrane</keyword>
<keyword evidence="3" id="KW-1185">Reference proteome</keyword>
<feature type="transmembrane region" description="Helical" evidence="1">
    <location>
        <begin position="27"/>
        <end position="46"/>
    </location>
</feature>
<gene>
    <name evidence="2" type="ORF">EV664_108166</name>
</gene>
<evidence type="ECO:0000313" key="2">
    <source>
        <dbReference type="EMBL" id="TDN81224.1"/>
    </source>
</evidence>
<comment type="caution">
    <text evidence="2">The sequence shown here is derived from an EMBL/GenBank/DDBJ whole genome shotgun (WGS) entry which is preliminary data.</text>
</comment>
<keyword evidence="1" id="KW-1133">Transmembrane helix</keyword>
<name>A0A4R6FKW1_9SPHN</name>
<organism evidence="2 3">
    <name type="scientific">Stakelama pacifica</name>
    <dbReference type="NCBI Taxonomy" id="517720"/>
    <lineage>
        <taxon>Bacteria</taxon>
        <taxon>Pseudomonadati</taxon>
        <taxon>Pseudomonadota</taxon>
        <taxon>Alphaproteobacteria</taxon>
        <taxon>Sphingomonadales</taxon>
        <taxon>Sphingomonadaceae</taxon>
        <taxon>Stakelama</taxon>
    </lineage>
</organism>
<evidence type="ECO:0000313" key="3">
    <source>
        <dbReference type="Proteomes" id="UP000295493"/>
    </source>
</evidence>
<protein>
    <submittedName>
        <fullName evidence="2">Uncharacterized protein</fullName>
    </submittedName>
</protein>
<dbReference type="EMBL" id="SNWD01000008">
    <property type="protein sequence ID" value="TDN81224.1"/>
    <property type="molecule type" value="Genomic_DNA"/>
</dbReference>
<evidence type="ECO:0000256" key="1">
    <source>
        <dbReference type="SAM" id="Phobius"/>
    </source>
</evidence>
<dbReference type="RefSeq" id="WP_133496069.1">
    <property type="nucleotide sequence ID" value="NZ_BMLU01000008.1"/>
</dbReference>